<evidence type="ECO:0000259" key="9">
    <source>
        <dbReference type="PROSITE" id="PS50110"/>
    </source>
</evidence>
<evidence type="ECO:0000313" key="11">
    <source>
        <dbReference type="EMBL" id="GGD02451.1"/>
    </source>
</evidence>
<dbReference type="CDD" id="cd00383">
    <property type="entry name" value="trans_reg_C"/>
    <property type="match status" value="1"/>
</dbReference>
<evidence type="ECO:0000256" key="3">
    <source>
        <dbReference type="ARBA" id="ARBA00023012"/>
    </source>
</evidence>
<evidence type="ECO:0000256" key="2">
    <source>
        <dbReference type="ARBA" id="ARBA00022553"/>
    </source>
</evidence>
<sequence>MKRIYVIEYDKQVASFLVETLKESGYQPFLANDYDKILAEFTAYEPHLVLIAVGTPAFDGLYWSREIRAIGNCPILLMPDSSYKMSQVIALENGADGYFSKPLKAIPLQTKIERTLKRVYAGDKGSALKLRPMEIEYRGEKQSLTRKEYFLMKAFMERPSQLLTRQYLLQLLTNNIGELDDNTLSVNITRLRRKLSQIGLENAIQTVRGKGYKFFSK</sequence>
<evidence type="ECO:0000256" key="1">
    <source>
        <dbReference type="ARBA" id="ARBA00004496"/>
    </source>
</evidence>
<comment type="caution">
    <text evidence="7">Lacks conserved residue(s) required for the propagation of feature annotation.</text>
</comment>
<comment type="caution">
    <text evidence="11">The sequence shown here is derived from an EMBL/GenBank/DDBJ whole genome shotgun (WGS) entry which is preliminary data.</text>
</comment>
<accession>A0ABQ1PST7</accession>
<keyword evidence="12" id="KW-1185">Reference proteome</keyword>
<keyword evidence="5 8" id="KW-0238">DNA-binding</keyword>
<keyword evidence="6" id="KW-0804">Transcription</keyword>
<dbReference type="Proteomes" id="UP000619534">
    <property type="component" value="Unassembled WGS sequence"/>
</dbReference>
<dbReference type="SUPFAM" id="SSF46894">
    <property type="entry name" value="C-terminal effector domain of the bipartite response regulators"/>
    <property type="match status" value="1"/>
</dbReference>
<dbReference type="PROSITE" id="PS51755">
    <property type="entry name" value="OMPR_PHOB"/>
    <property type="match status" value="1"/>
</dbReference>
<dbReference type="InterPro" id="IPR001789">
    <property type="entry name" value="Sig_transdc_resp-reg_receiver"/>
</dbReference>
<dbReference type="SMART" id="SM00448">
    <property type="entry name" value="REC"/>
    <property type="match status" value="1"/>
</dbReference>
<dbReference type="Pfam" id="PF00486">
    <property type="entry name" value="Trans_reg_C"/>
    <property type="match status" value="1"/>
</dbReference>
<gene>
    <name evidence="11" type="ORF">GCM10007216_36490</name>
</gene>
<dbReference type="InterPro" id="IPR001867">
    <property type="entry name" value="OmpR/PhoB-type_DNA-bd"/>
</dbReference>
<dbReference type="SUPFAM" id="SSF52172">
    <property type="entry name" value="CheY-like"/>
    <property type="match status" value="1"/>
</dbReference>
<dbReference type="InterPro" id="IPR039420">
    <property type="entry name" value="WalR-like"/>
</dbReference>
<dbReference type="RefSeq" id="WP_062439167.1">
    <property type="nucleotide sequence ID" value="NZ_BMCJ01000008.1"/>
</dbReference>
<keyword evidence="3" id="KW-0902">Two-component regulatory system</keyword>
<feature type="domain" description="Response regulatory" evidence="9">
    <location>
        <begin position="3"/>
        <end position="116"/>
    </location>
</feature>
<dbReference type="Gene3D" id="3.40.50.2300">
    <property type="match status" value="1"/>
</dbReference>
<organism evidence="11 12">
    <name type="scientific">Thalassobacillus devorans</name>
    <dbReference type="NCBI Taxonomy" id="279813"/>
    <lineage>
        <taxon>Bacteria</taxon>
        <taxon>Bacillati</taxon>
        <taxon>Bacillota</taxon>
        <taxon>Bacilli</taxon>
        <taxon>Bacillales</taxon>
        <taxon>Bacillaceae</taxon>
        <taxon>Thalassobacillus</taxon>
    </lineage>
</organism>
<dbReference type="InterPro" id="IPR036388">
    <property type="entry name" value="WH-like_DNA-bd_sf"/>
</dbReference>
<evidence type="ECO:0000256" key="4">
    <source>
        <dbReference type="ARBA" id="ARBA00023015"/>
    </source>
</evidence>
<dbReference type="PANTHER" id="PTHR48111:SF43">
    <property type="entry name" value="STAGE 0 SPORULATION PROTEIN A HOMOLOG"/>
    <property type="match status" value="1"/>
</dbReference>
<evidence type="ECO:0000256" key="5">
    <source>
        <dbReference type="ARBA" id="ARBA00023125"/>
    </source>
</evidence>
<dbReference type="InterPro" id="IPR011006">
    <property type="entry name" value="CheY-like_superfamily"/>
</dbReference>
<evidence type="ECO:0000313" key="12">
    <source>
        <dbReference type="Proteomes" id="UP000619534"/>
    </source>
</evidence>
<keyword evidence="4" id="KW-0805">Transcription regulation</keyword>
<protein>
    <submittedName>
        <fullName evidence="11">DNA-binding response regulator</fullName>
    </submittedName>
</protein>
<dbReference type="Pfam" id="PF00072">
    <property type="entry name" value="Response_reg"/>
    <property type="match status" value="1"/>
</dbReference>
<feature type="domain" description="OmpR/PhoB-type" evidence="10">
    <location>
        <begin position="117"/>
        <end position="216"/>
    </location>
</feature>
<evidence type="ECO:0000256" key="6">
    <source>
        <dbReference type="ARBA" id="ARBA00023163"/>
    </source>
</evidence>
<keyword evidence="2" id="KW-0597">Phosphoprotein</keyword>
<dbReference type="Gene3D" id="1.10.10.10">
    <property type="entry name" value="Winged helix-like DNA-binding domain superfamily/Winged helix DNA-binding domain"/>
    <property type="match status" value="1"/>
</dbReference>
<evidence type="ECO:0000259" key="10">
    <source>
        <dbReference type="PROSITE" id="PS51755"/>
    </source>
</evidence>
<dbReference type="GO" id="GO:0003677">
    <property type="term" value="F:DNA binding"/>
    <property type="evidence" value="ECO:0007669"/>
    <property type="project" value="UniProtKB-KW"/>
</dbReference>
<dbReference type="InterPro" id="IPR016032">
    <property type="entry name" value="Sig_transdc_resp-reg_C-effctor"/>
</dbReference>
<feature type="DNA-binding region" description="OmpR/PhoB-type" evidence="8">
    <location>
        <begin position="117"/>
        <end position="216"/>
    </location>
</feature>
<comment type="subcellular location">
    <subcellularLocation>
        <location evidence="1">Cytoplasm</location>
    </subcellularLocation>
</comment>
<dbReference type="EMBL" id="BMCJ01000008">
    <property type="protein sequence ID" value="GGD02451.1"/>
    <property type="molecule type" value="Genomic_DNA"/>
</dbReference>
<dbReference type="SMART" id="SM00862">
    <property type="entry name" value="Trans_reg_C"/>
    <property type="match status" value="1"/>
</dbReference>
<evidence type="ECO:0000256" key="8">
    <source>
        <dbReference type="PROSITE-ProRule" id="PRU01091"/>
    </source>
</evidence>
<reference evidence="12" key="1">
    <citation type="journal article" date="2019" name="Int. J. Syst. Evol. Microbiol.">
        <title>The Global Catalogue of Microorganisms (GCM) 10K type strain sequencing project: providing services to taxonomists for standard genome sequencing and annotation.</title>
        <authorList>
            <consortium name="The Broad Institute Genomics Platform"/>
            <consortium name="The Broad Institute Genome Sequencing Center for Infectious Disease"/>
            <person name="Wu L."/>
            <person name="Ma J."/>
        </authorList>
    </citation>
    <scope>NUCLEOTIDE SEQUENCE [LARGE SCALE GENOMIC DNA]</scope>
    <source>
        <strain evidence="12">CCM 7282</strain>
    </source>
</reference>
<dbReference type="PROSITE" id="PS50110">
    <property type="entry name" value="RESPONSE_REGULATORY"/>
    <property type="match status" value="1"/>
</dbReference>
<proteinExistence type="predicted"/>
<name>A0ABQ1PST7_9BACI</name>
<evidence type="ECO:0000256" key="7">
    <source>
        <dbReference type="PROSITE-ProRule" id="PRU00169"/>
    </source>
</evidence>
<dbReference type="PANTHER" id="PTHR48111">
    <property type="entry name" value="REGULATOR OF RPOS"/>
    <property type="match status" value="1"/>
</dbReference>